<organism evidence="3">
    <name type="scientific">Singulisphaera sp. Ch08</name>
    <dbReference type="NCBI Taxonomy" id="3120278"/>
    <lineage>
        <taxon>Bacteria</taxon>
        <taxon>Pseudomonadati</taxon>
        <taxon>Planctomycetota</taxon>
        <taxon>Planctomycetia</taxon>
        <taxon>Isosphaerales</taxon>
        <taxon>Isosphaeraceae</taxon>
        <taxon>Singulisphaera</taxon>
    </lineage>
</organism>
<keyword evidence="1" id="KW-1133">Transmembrane helix</keyword>
<sequence>MSWEKHLFRWAYEVTAAFAQFDASFRSQHYPPTFLVPIKGYVMQVTNGRRSRAGFTRVDLVVTAGLSFTAFLLVIPSVLASRQDAAREKCRDNLRTLGQGFLQFETANGGFPARRAGFNNGSPYGGWGSQVLPFIGKPELSNAYNSKLDFFDPANKAVTETHVDTFLCPAAPGNHTVEIQSQATAKSLNPDKDTVFTAKAGAVDYISSNGTLLPRGGYAMNQNDLDQGVGNQRQPLTDNDYTPLTKISDGMSSTLLLIEQAGRPDVWRLDKKKEGAGQFGMSPNARGSWAGWGSIAFGPASATTGESPGKGDATDCTVNCNNWFGIYGFHEGGAHVLFCDGSVRFVGTGLDPLTFLYLTNCNDGHVVSQDDF</sequence>
<keyword evidence="1" id="KW-0812">Transmembrane</keyword>
<dbReference type="Pfam" id="PF07596">
    <property type="entry name" value="SBP_bac_10"/>
    <property type="match status" value="1"/>
</dbReference>
<gene>
    <name evidence="3" type="ORF">V5E97_30155</name>
</gene>
<dbReference type="PANTHER" id="PTHR30093:SF2">
    <property type="entry name" value="TYPE II SECRETION SYSTEM PROTEIN H"/>
    <property type="match status" value="1"/>
</dbReference>
<dbReference type="InterPro" id="IPR027558">
    <property type="entry name" value="Pre_pil_HX9DG_C"/>
</dbReference>
<evidence type="ECO:0000259" key="2">
    <source>
        <dbReference type="Pfam" id="PF07596"/>
    </source>
</evidence>
<keyword evidence="1" id="KW-0472">Membrane</keyword>
<dbReference type="EMBL" id="CP155447">
    <property type="protein sequence ID" value="XBH02557.1"/>
    <property type="molecule type" value="Genomic_DNA"/>
</dbReference>
<dbReference type="AlphaFoldDB" id="A0AAU7CAR0"/>
<feature type="transmembrane region" description="Helical" evidence="1">
    <location>
        <begin position="58"/>
        <end position="79"/>
    </location>
</feature>
<dbReference type="NCBIfam" id="TIGR04294">
    <property type="entry name" value="pre_pil_HX9DG"/>
    <property type="match status" value="1"/>
</dbReference>
<evidence type="ECO:0000256" key="1">
    <source>
        <dbReference type="SAM" id="Phobius"/>
    </source>
</evidence>
<name>A0AAU7CAR0_9BACT</name>
<dbReference type="InterPro" id="IPR011453">
    <property type="entry name" value="DUF1559"/>
</dbReference>
<evidence type="ECO:0000313" key="3">
    <source>
        <dbReference type="EMBL" id="XBH02557.1"/>
    </source>
</evidence>
<feature type="domain" description="DUF1559" evidence="2">
    <location>
        <begin position="82"/>
        <end position="351"/>
    </location>
</feature>
<accession>A0AAU7CAR0</accession>
<protein>
    <submittedName>
        <fullName evidence="3">DUF1559 domain-containing protein</fullName>
    </submittedName>
</protein>
<proteinExistence type="predicted"/>
<dbReference type="RefSeq" id="WP_406695299.1">
    <property type="nucleotide sequence ID" value="NZ_CP155447.1"/>
</dbReference>
<dbReference type="PANTHER" id="PTHR30093">
    <property type="entry name" value="GENERAL SECRETION PATHWAY PROTEIN G"/>
    <property type="match status" value="1"/>
</dbReference>
<reference evidence="3" key="1">
    <citation type="submission" date="2024-05" db="EMBL/GenBank/DDBJ databases">
        <title>Planctomycetes of the genus Singulisphaera possess chitinolytic capabilities.</title>
        <authorList>
            <person name="Ivanova A."/>
        </authorList>
    </citation>
    <scope>NUCLEOTIDE SEQUENCE</scope>
    <source>
        <strain evidence="3">Ch08T</strain>
    </source>
</reference>